<evidence type="ECO:0000313" key="1">
    <source>
        <dbReference type="EMBL" id="SVE36315.1"/>
    </source>
</evidence>
<organism evidence="1">
    <name type="scientific">marine metagenome</name>
    <dbReference type="NCBI Taxonomy" id="408172"/>
    <lineage>
        <taxon>unclassified sequences</taxon>
        <taxon>metagenomes</taxon>
        <taxon>ecological metagenomes</taxon>
    </lineage>
</organism>
<reference evidence="1" key="1">
    <citation type="submission" date="2018-05" db="EMBL/GenBank/DDBJ databases">
        <authorList>
            <person name="Lanie J.A."/>
            <person name="Ng W.-L."/>
            <person name="Kazmierczak K.M."/>
            <person name="Andrzejewski T.M."/>
            <person name="Davidsen T.M."/>
            <person name="Wayne K.J."/>
            <person name="Tettelin H."/>
            <person name="Glass J.I."/>
            <person name="Rusch D."/>
            <person name="Podicherti R."/>
            <person name="Tsui H.-C.T."/>
            <person name="Winkler M.E."/>
        </authorList>
    </citation>
    <scope>NUCLEOTIDE SEQUENCE</scope>
</reference>
<sequence>MQGLFLVAEIWPSLVVQPTKFATILANQSLPPYLL</sequence>
<gene>
    <name evidence="1" type="ORF">METZ01_LOCUS489169</name>
</gene>
<protein>
    <submittedName>
        <fullName evidence="1">Uncharacterized protein</fullName>
    </submittedName>
</protein>
<dbReference type="EMBL" id="UINC01212127">
    <property type="protein sequence ID" value="SVE36315.1"/>
    <property type="molecule type" value="Genomic_DNA"/>
</dbReference>
<dbReference type="AlphaFoldDB" id="A0A383CWN8"/>
<accession>A0A383CWN8</accession>
<proteinExistence type="predicted"/>
<name>A0A383CWN8_9ZZZZ</name>